<dbReference type="InterPro" id="IPR004919">
    <property type="entry name" value="GmrSD_N"/>
</dbReference>
<organism evidence="3 4">
    <name type="scientific">Streptomyces nodosus</name>
    <dbReference type="NCBI Taxonomy" id="40318"/>
    <lineage>
        <taxon>Bacteria</taxon>
        <taxon>Bacillati</taxon>
        <taxon>Actinomycetota</taxon>
        <taxon>Actinomycetes</taxon>
        <taxon>Kitasatosporales</taxon>
        <taxon>Streptomycetaceae</taxon>
        <taxon>Streptomyces</taxon>
    </lineage>
</organism>
<dbReference type="Proteomes" id="UP000325763">
    <property type="component" value="Chromosome"/>
</dbReference>
<accession>A0A5P2W4C9</accession>
<dbReference type="EMBL" id="CP023747">
    <property type="protein sequence ID" value="QEV39691.1"/>
    <property type="molecule type" value="Genomic_DNA"/>
</dbReference>
<feature type="domain" description="GmrSD restriction endonucleases N-terminal" evidence="1">
    <location>
        <begin position="13"/>
        <end position="224"/>
    </location>
</feature>
<evidence type="ECO:0000259" key="2">
    <source>
        <dbReference type="Pfam" id="PF07510"/>
    </source>
</evidence>
<name>A0A5P2W4C9_9ACTN</name>
<dbReference type="PANTHER" id="PTHR35149">
    <property type="entry name" value="SLL5132 PROTEIN"/>
    <property type="match status" value="1"/>
</dbReference>
<protein>
    <submittedName>
        <fullName evidence="3">DUF262 domain-containing protein</fullName>
    </submittedName>
</protein>
<sequence>MADPAQFGHDRLAHLLSDRLLSVPRFQRGYSWEPANVTEFLDDLKTARNESQPYFMGTVVLADDVADPSRQSIVDGQQRLTTTAILVTAVRDRLRQLNKLEPANVIDKNFLRTFDLEEEDNVTRLKLNAEDVRVYEDILANQAPIDDKHPIATCHKMCLSHLTEIAPSEAHYRDLVNVVTHLDKNVQVLLAVASGLPEAYVIFETLNDRGADLTTADLLKNYLFSQSRTYLDHVEQQWSTISREFDKPEDLVKFIRHEHSSREGKVTTRKLYKVLQSSIGRGQKRVRDYVGRLEDSLQPFTAIREPDSEFWGRTDIDVRDSLLAFRRFGFESSMPLLLAILNSWEITPAAKMVNKIAGWSVRAWFAGRLGGGTAEEVFSDAAVAVSAGKSKNQEHVFESLTKLIPTDQEFRQAVISSGAVSTGRAKYLLAQVERQYLAAQGMSVEAQPDWSGKSVSVEHILARSSAQAEFSSSADYERFQAGRDSLKNYTLLERTLNRKLEDKPFEEKSQVYQQSKFLLTRELGQNTTWTLADSDARAVELAKLAIAAWPYR</sequence>
<dbReference type="Pfam" id="PF07510">
    <property type="entry name" value="GmrSD_C"/>
    <property type="match status" value="1"/>
</dbReference>
<evidence type="ECO:0000313" key="3">
    <source>
        <dbReference type="EMBL" id="QEV39691.1"/>
    </source>
</evidence>
<proteinExistence type="predicted"/>
<dbReference type="InterPro" id="IPR011089">
    <property type="entry name" value="GmrSD_C"/>
</dbReference>
<dbReference type="PANTHER" id="PTHR35149:SF2">
    <property type="entry name" value="DUF262 DOMAIN-CONTAINING PROTEIN"/>
    <property type="match status" value="1"/>
</dbReference>
<gene>
    <name evidence="3" type="ORF">CP978_15010</name>
</gene>
<reference evidence="3 4" key="1">
    <citation type="submission" date="2017-09" db="EMBL/GenBank/DDBJ databases">
        <title>Streptomyces genome completion.</title>
        <authorList>
            <person name="Lee N."/>
            <person name="Cho B.-K."/>
        </authorList>
    </citation>
    <scope>NUCLEOTIDE SEQUENCE [LARGE SCALE GENOMIC DNA]</scope>
    <source>
        <strain evidence="3 4">ATCC 14899</strain>
    </source>
</reference>
<evidence type="ECO:0000313" key="4">
    <source>
        <dbReference type="Proteomes" id="UP000325763"/>
    </source>
</evidence>
<dbReference type="Pfam" id="PF03235">
    <property type="entry name" value="GmrSD_N"/>
    <property type="match status" value="1"/>
</dbReference>
<dbReference type="AlphaFoldDB" id="A0A5P2W4C9"/>
<feature type="domain" description="GmrSD restriction endonucleases C-terminal" evidence="2">
    <location>
        <begin position="405"/>
        <end position="543"/>
    </location>
</feature>
<evidence type="ECO:0000259" key="1">
    <source>
        <dbReference type="Pfam" id="PF03235"/>
    </source>
</evidence>
<dbReference type="KEGG" id="snq:CP978_15010"/>